<dbReference type="OrthoDB" id="6173967at2"/>
<evidence type="ECO:0000313" key="1">
    <source>
        <dbReference type="EMBL" id="BAV33295.1"/>
    </source>
</evidence>
<evidence type="ECO:0000313" key="2">
    <source>
        <dbReference type="Proteomes" id="UP000243180"/>
    </source>
</evidence>
<dbReference type="Proteomes" id="UP000243180">
    <property type="component" value="Chromosome"/>
</dbReference>
<dbReference type="Gene3D" id="2.60.40.2480">
    <property type="entry name" value="Periplasmic metal-binding protein Tp34-type"/>
    <property type="match status" value="1"/>
</dbReference>
<protein>
    <recommendedName>
        <fullName evidence="3">YtkA-like domain-containing protein</fullName>
    </recommendedName>
</protein>
<dbReference type="AlphaFoldDB" id="A0A1B4XER8"/>
<evidence type="ECO:0008006" key="3">
    <source>
        <dbReference type="Google" id="ProtNLM"/>
    </source>
</evidence>
<dbReference type="InParanoid" id="A0A1B4XER8"/>
<reference evidence="1 2" key="1">
    <citation type="submission" date="2015-05" db="EMBL/GenBank/DDBJ databases">
        <title>Complete genome sequence of a sulfur-oxidizing gammaproteobacterium strain HA5.</title>
        <authorList>
            <person name="Miura A."/>
            <person name="Kojima H."/>
            <person name="Fukui M."/>
        </authorList>
    </citation>
    <scope>NUCLEOTIDE SEQUENCE [LARGE SCALE GENOMIC DNA]</scope>
    <source>
        <strain evidence="1 2">HA5</strain>
    </source>
</reference>
<organism evidence="1 2">
    <name type="scientific">Sulfuricaulis limicola</name>
    <dbReference type="NCBI Taxonomy" id="1620215"/>
    <lineage>
        <taxon>Bacteria</taxon>
        <taxon>Pseudomonadati</taxon>
        <taxon>Pseudomonadota</taxon>
        <taxon>Gammaproteobacteria</taxon>
        <taxon>Acidiferrobacterales</taxon>
        <taxon>Acidiferrobacteraceae</taxon>
        <taxon>Sulfuricaulis</taxon>
    </lineage>
</organism>
<name>A0A1B4XER8_9GAMM</name>
<proteinExistence type="predicted"/>
<dbReference type="EMBL" id="AP014879">
    <property type="protein sequence ID" value="BAV33295.1"/>
    <property type="molecule type" value="Genomic_DNA"/>
</dbReference>
<dbReference type="InterPro" id="IPR038482">
    <property type="entry name" value="Tp34-type_sf"/>
</dbReference>
<dbReference type="KEGG" id="slim:SCL_0979"/>
<sequence>MTTAYVTRLGWLLAGLLVVVPAAVAVGGYRQVVDGVAIYFGILPAELVRGHPPSHPESGMHGGVPVGENHLTVALFEDKTGVRITRAKVSATITGPDSFKVTKKLEPMIIAGSATYGNYFSMPGPGPFRIVLHIQAPDAREGIEAVFAWARS</sequence>
<gene>
    <name evidence="1" type="ORF">SCL_0979</name>
</gene>
<keyword evidence="2" id="KW-1185">Reference proteome</keyword>
<accession>A0A1B4XER8</accession>
<dbReference type="RefSeq" id="WP_148664990.1">
    <property type="nucleotide sequence ID" value="NZ_AP014879.1"/>
</dbReference>